<protein>
    <submittedName>
        <fullName evidence="5">ABC transporter I family member 6, chloroplastic</fullName>
    </submittedName>
</protein>
<keyword evidence="1" id="KW-0547">Nucleotide-binding</keyword>
<feature type="region of interest" description="Disordered" evidence="3">
    <location>
        <begin position="39"/>
        <end position="65"/>
    </location>
</feature>
<dbReference type="EMBL" id="RCHU01000045">
    <property type="protein sequence ID" value="TKS17138.1"/>
    <property type="molecule type" value="Genomic_DNA"/>
</dbReference>
<dbReference type="Gene3D" id="3.40.50.300">
    <property type="entry name" value="P-loop containing nucleotide triphosphate hydrolases"/>
    <property type="match status" value="1"/>
</dbReference>
<dbReference type="PANTHER" id="PTHR43204:SF1">
    <property type="entry name" value="ABC TRANSPORTER I FAMILY MEMBER 6, CHLOROPLASTIC"/>
    <property type="match status" value="1"/>
</dbReference>
<accession>A0A4U5R0S7</accession>
<reference evidence="5" key="1">
    <citation type="submission" date="2018-10" db="EMBL/GenBank/DDBJ databases">
        <title>Population genomic analysis revealed the cold adaptation of white poplar.</title>
        <authorList>
            <person name="Liu Y.-J."/>
        </authorList>
    </citation>
    <scope>NUCLEOTIDE SEQUENCE [LARGE SCALE GENOMIC DNA]</scope>
    <source>
        <strain evidence="5">PAL-ZL1</strain>
    </source>
</reference>
<sequence>MALYIKPIAQPYGPRRMYSAPQFELIYKFCHSLSPPLSTRRPSPVTAAVSAPENKGSTGTDSGEKKPLFEVKDLTAVIAESKQEIPKGVNVLVYEGEVHAIMGKNGSGKSTSSKDYEVTGGSVVFKAENLLDVVPKERSLAGLFMSFQSPVEIPGVNNIDFLNMAYNARRRKHGLPELGPISKLICFQNLSL</sequence>
<dbReference type="InterPro" id="IPR010230">
    <property type="entry name" value="FeS-cluster_ATPase_SufC"/>
</dbReference>
<dbReference type="Gene3D" id="6.10.330.10">
    <property type="match status" value="1"/>
</dbReference>
<keyword evidence="2" id="KW-0067">ATP-binding</keyword>
<evidence type="ECO:0000256" key="3">
    <source>
        <dbReference type="SAM" id="MobiDB-lite"/>
    </source>
</evidence>
<organism evidence="5">
    <name type="scientific">Populus alba</name>
    <name type="common">White poplar</name>
    <dbReference type="NCBI Taxonomy" id="43335"/>
    <lineage>
        <taxon>Eukaryota</taxon>
        <taxon>Viridiplantae</taxon>
        <taxon>Streptophyta</taxon>
        <taxon>Embryophyta</taxon>
        <taxon>Tracheophyta</taxon>
        <taxon>Spermatophyta</taxon>
        <taxon>Magnoliopsida</taxon>
        <taxon>eudicotyledons</taxon>
        <taxon>Gunneridae</taxon>
        <taxon>Pentapetalae</taxon>
        <taxon>rosids</taxon>
        <taxon>fabids</taxon>
        <taxon>Malpighiales</taxon>
        <taxon>Salicaceae</taxon>
        <taxon>Saliceae</taxon>
        <taxon>Populus</taxon>
    </lineage>
</organism>
<evidence type="ECO:0000256" key="2">
    <source>
        <dbReference type="ARBA" id="ARBA00022840"/>
    </source>
</evidence>
<dbReference type="InterPro" id="IPR003439">
    <property type="entry name" value="ABC_transporter-like_ATP-bd"/>
</dbReference>
<dbReference type="AlphaFoldDB" id="A0A4U5R0S7"/>
<dbReference type="SUPFAM" id="SSF52540">
    <property type="entry name" value="P-loop containing nucleoside triphosphate hydrolases"/>
    <property type="match status" value="1"/>
</dbReference>
<dbReference type="STRING" id="43335.A0A4U5R0S7"/>
<proteinExistence type="predicted"/>
<name>A0A4U5R0S7_POPAL</name>
<dbReference type="Pfam" id="PF00005">
    <property type="entry name" value="ABC_tran"/>
    <property type="match status" value="1"/>
</dbReference>
<dbReference type="GO" id="GO:0016887">
    <property type="term" value="F:ATP hydrolysis activity"/>
    <property type="evidence" value="ECO:0007669"/>
    <property type="project" value="InterPro"/>
</dbReference>
<evidence type="ECO:0000256" key="1">
    <source>
        <dbReference type="ARBA" id="ARBA00022741"/>
    </source>
</evidence>
<dbReference type="PANTHER" id="PTHR43204">
    <property type="entry name" value="ABC TRANSPORTER I FAMILY MEMBER 6, CHLOROPLASTIC"/>
    <property type="match status" value="1"/>
</dbReference>
<evidence type="ECO:0000259" key="4">
    <source>
        <dbReference type="Pfam" id="PF00005"/>
    </source>
</evidence>
<comment type="caution">
    <text evidence="5">The sequence shown here is derived from an EMBL/GenBank/DDBJ whole genome shotgun (WGS) entry which is preliminary data.</text>
</comment>
<evidence type="ECO:0000313" key="5">
    <source>
        <dbReference type="EMBL" id="TKS17138.1"/>
    </source>
</evidence>
<gene>
    <name evidence="5" type="ORF">D5086_0000019690</name>
</gene>
<feature type="domain" description="ABC transporter" evidence="4">
    <location>
        <begin position="87"/>
        <end position="134"/>
    </location>
</feature>
<dbReference type="GO" id="GO:0005524">
    <property type="term" value="F:ATP binding"/>
    <property type="evidence" value="ECO:0007669"/>
    <property type="project" value="UniProtKB-KW"/>
</dbReference>
<dbReference type="InterPro" id="IPR027417">
    <property type="entry name" value="P-loop_NTPase"/>
</dbReference>